<evidence type="ECO:0000313" key="2">
    <source>
        <dbReference type="Proteomes" id="UP001276150"/>
    </source>
</evidence>
<organism evidence="1 2">
    <name type="scientific">Deinococcus arenicola</name>
    <dbReference type="NCBI Taxonomy" id="2994950"/>
    <lineage>
        <taxon>Bacteria</taxon>
        <taxon>Thermotogati</taxon>
        <taxon>Deinococcota</taxon>
        <taxon>Deinococci</taxon>
        <taxon>Deinococcales</taxon>
        <taxon>Deinococcaceae</taxon>
        <taxon>Deinococcus</taxon>
    </lineage>
</organism>
<reference evidence="1 2" key="1">
    <citation type="submission" date="2022-11" db="EMBL/GenBank/DDBJ databases">
        <title>Deinococcus ZS9-10, Low Temperature and Draught-tolerating, UV-resistant Bacteria from Continental Antarctica.</title>
        <authorList>
            <person name="Cheng L."/>
        </authorList>
    </citation>
    <scope>NUCLEOTIDE SEQUENCE [LARGE SCALE GENOMIC DNA]</scope>
    <source>
        <strain evidence="1 2">ZS9-10</strain>
    </source>
</reference>
<proteinExistence type="predicted"/>
<accession>A0ABU4DQS0</accession>
<evidence type="ECO:0008006" key="3">
    <source>
        <dbReference type="Google" id="ProtNLM"/>
    </source>
</evidence>
<gene>
    <name evidence="1" type="ORF">ORD21_09190</name>
</gene>
<protein>
    <recommendedName>
        <fullName evidence="3">GNAT family N-acetyltransferase</fullName>
    </recommendedName>
</protein>
<dbReference type="Gene3D" id="3.40.630.30">
    <property type="match status" value="1"/>
</dbReference>
<sequence>MILREAMAADLPQFVPIFRAIVAAGETYAYPENLSDPEIGELWLEKPP</sequence>
<comment type="caution">
    <text evidence="1">The sequence shown here is derived from an EMBL/GenBank/DDBJ whole genome shotgun (WGS) entry which is preliminary data.</text>
</comment>
<dbReference type="EMBL" id="JAPMIV010000014">
    <property type="protein sequence ID" value="MDV6374760.1"/>
    <property type="molecule type" value="Genomic_DNA"/>
</dbReference>
<dbReference type="Proteomes" id="UP001276150">
    <property type="component" value="Unassembled WGS sequence"/>
</dbReference>
<dbReference type="RefSeq" id="WP_317640086.1">
    <property type="nucleotide sequence ID" value="NZ_JAPMIV010000014.1"/>
</dbReference>
<name>A0ABU4DQS0_9DEIO</name>
<evidence type="ECO:0000313" key="1">
    <source>
        <dbReference type="EMBL" id="MDV6374760.1"/>
    </source>
</evidence>
<keyword evidence="2" id="KW-1185">Reference proteome</keyword>